<dbReference type="Proteomes" id="UP000305948">
    <property type="component" value="Unassembled WGS sequence"/>
</dbReference>
<protein>
    <submittedName>
        <fullName evidence="1">Uncharacterized protein</fullName>
    </submittedName>
</protein>
<keyword evidence="2" id="KW-1185">Reference proteome</keyword>
<name>A0A5C3MWD2_9AGAM</name>
<gene>
    <name evidence="1" type="ORF">OE88DRAFT_430827</name>
</gene>
<dbReference type="EMBL" id="ML213516">
    <property type="protein sequence ID" value="TFK49480.1"/>
    <property type="molecule type" value="Genomic_DNA"/>
</dbReference>
<evidence type="ECO:0000313" key="2">
    <source>
        <dbReference type="Proteomes" id="UP000305948"/>
    </source>
</evidence>
<sequence>MNSSILSSALYRIDLFCSVKLIWNLSMSMCNPWRTEWPSEPPPRQPRDCISVYRAFRHSGCDLSWVSLYRVRMSRAQVSFSTAAGGKIRNLKISTRGPKYSKSGSCTSVHRRTQWRRRNPGCRARGIAGASGSQWLSSGMPRPAGVHRKSTTFIFLRVAITWGSCTPYSYCTSCIAVLIL</sequence>
<dbReference type="AlphaFoldDB" id="A0A5C3MWD2"/>
<reference evidence="1 2" key="1">
    <citation type="journal article" date="2019" name="Nat. Ecol. Evol.">
        <title>Megaphylogeny resolves global patterns of mushroom evolution.</title>
        <authorList>
            <person name="Varga T."/>
            <person name="Krizsan K."/>
            <person name="Foldi C."/>
            <person name="Dima B."/>
            <person name="Sanchez-Garcia M."/>
            <person name="Sanchez-Ramirez S."/>
            <person name="Szollosi G.J."/>
            <person name="Szarkandi J.G."/>
            <person name="Papp V."/>
            <person name="Albert L."/>
            <person name="Andreopoulos W."/>
            <person name="Angelini C."/>
            <person name="Antonin V."/>
            <person name="Barry K.W."/>
            <person name="Bougher N.L."/>
            <person name="Buchanan P."/>
            <person name="Buyck B."/>
            <person name="Bense V."/>
            <person name="Catcheside P."/>
            <person name="Chovatia M."/>
            <person name="Cooper J."/>
            <person name="Damon W."/>
            <person name="Desjardin D."/>
            <person name="Finy P."/>
            <person name="Geml J."/>
            <person name="Haridas S."/>
            <person name="Hughes K."/>
            <person name="Justo A."/>
            <person name="Karasinski D."/>
            <person name="Kautmanova I."/>
            <person name="Kiss B."/>
            <person name="Kocsube S."/>
            <person name="Kotiranta H."/>
            <person name="LaButti K.M."/>
            <person name="Lechner B.E."/>
            <person name="Liimatainen K."/>
            <person name="Lipzen A."/>
            <person name="Lukacs Z."/>
            <person name="Mihaltcheva S."/>
            <person name="Morgado L.N."/>
            <person name="Niskanen T."/>
            <person name="Noordeloos M.E."/>
            <person name="Ohm R.A."/>
            <person name="Ortiz-Santana B."/>
            <person name="Ovrebo C."/>
            <person name="Racz N."/>
            <person name="Riley R."/>
            <person name="Savchenko A."/>
            <person name="Shiryaev A."/>
            <person name="Soop K."/>
            <person name="Spirin V."/>
            <person name="Szebenyi C."/>
            <person name="Tomsovsky M."/>
            <person name="Tulloss R.E."/>
            <person name="Uehling J."/>
            <person name="Grigoriev I.V."/>
            <person name="Vagvolgyi C."/>
            <person name="Papp T."/>
            <person name="Martin F.M."/>
            <person name="Miettinen O."/>
            <person name="Hibbett D.S."/>
            <person name="Nagy L.G."/>
        </authorList>
    </citation>
    <scope>NUCLEOTIDE SEQUENCE [LARGE SCALE GENOMIC DNA]</scope>
    <source>
        <strain evidence="1 2">OMC1185</strain>
    </source>
</reference>
<evidence type="ECO:0000313" key="1">
    <source>
        <dbReference type="EMBL" id="TFK49480.1"/>
    </source>
</evidence>
<proteinExistence type="predicted"/>
<accession>A0A5C3MWD2</accession>
<organism evidence="1 2">
    <name type="scientific">Heliocybe sulcata</name>
    <dbReference type="NCBI Taxonomy" id="5364"/>
    <lineage>
        <taxon>Eukaryota</taxon>
        <taxon>Fungi</taxon>
        <taxon>Dikarya</taxon>
        <taxon>Basidiomycota</taxon>
        <taxon>Agaricomycotina</taxon>
        <taxon>Agaricomycetes</taxon>
        <taxon>Gloeophyllales</taxon>
        <taxon>Gloeophyllaceae</taxon>
        <taxon>Heliocybe</taxon>
    </lineage>
</organism>